<dbReference type="GO" id="GO:0005886">
    <property type="term" value="C:plasma membrane"/>
    <property type="evidence" value="ECO:0007669"/>
    <property type="project" value="UniProtKB-SubCell"/>
</dbReference>
<comment type="subcellular location">
    <subcellularLocation>
        <location evidence="1">Cell inner membrane</location>
        <topology evidence="1">Multi-pass membrane protein</topology>
    </subcellularLocation>
</comment>
<dbReference type="InterPro" id="IPR021147">
    <property type="entry name" value="DUF697"/>
</dbReference>
<dbReference type="AlphaFoldDB" id="A0A7X3LRD9"/>
<reference evidence="10 11" key="1">
    <citation type="submission" date="2019-12" db="EMBL/GenBank/DDBJ databases">
        <authorList>
            <person name="Li M."/>
        </authorList>
    </citation>
    <scope>NUCLEOTIDE SEQUENCE [LARGE SCALE GENOMIC DNA]</scope>
    <source>
        <strain evidence="10 11">GBMRC 2046</strain>
    </source>
</reference>
<dbReference type="PANTHER" id="PTHR39342:SF1">
    <property type="entry name" value="UPF0283 MEMBRANE PROTEIN YCJF"/>
    <property type="match status" value="1"/>
</dbReference>
<evidence type="ECO:0000256" key="3">
    <source>
        <dbReference type="ARBA" id="ARBA00022475"/>
    </source>
</evidence>
<feature type="region of interest" description="Disordered" evidence="8">
    <location>
        <begin position="1"/>
        <end position="52"/>
    </location>
</feature>
<evidence type="ECO:0000313" key="10">
    <source>
        <dbReference type="EMBL" id="MXN63699.1"/>
    </source>
</evidence>
<dbReference type="NCBIfam" id="TIGR01620">
    <property type="entry name" value="hyp_HI0043"/>
    <property type="match status" value="1"/>
</dbReference>
<organism evidence="10 11">
    <name type="scientific">Stappia sediminis</name>
    <dbReference type="NCBI Taxonomy" id="2692190"/>
    <lineage>
        <taxon>Bacteria</taxon>
        <taxon>Pseudomonadati</taxon>
        <taxon>Pseudomonadota</taxon>
        <taxon>Alphaproteobacteria</taxon>
        <taxon>Hyphomicrobiales</taxon>
        <taxon>Stappiaceae</taxon>
        <taxon>Stappia</taxon>
    </lineage>
</organism>
<evidence type="ECO:0000256" key="1">
    <source>
        <dbReference type="ARBA" id="ARBA00004429"/>
    </source>
</evidence>
<sequence length="355" mass="38521">MTNPKNGASPRRNRKPTAFRIDDRRVQEPLEEAETLERDRAPVAGSPAEAGPRVDQARRFGWGKLFAIGAGGLLSLGFGLAIDALIRDLFTRNDWLGWAGVVLAAMVALGLFGLALREIGSLLRLKRIDELRMTLAEAADGDDEKRARQGLAELIQLYKARPETAAGRRQLREHMREIIDGRDLVTLAERDLLSPLDARARRIVTDSAKRVSVVTAVSPRAIVDLLMVLYENFRLIRRLSDLYGGRPGFLGFLRLFRKVVTHLAVTGGMAAGDSLVSQLLGHGLAARLSARLGEGVVNGLLTARIGIAAIDVCRPAPFVSGRGPTVSDVTAELFRSDPQAKALLEEVENAGGKDA</sequence>
<proteinExistence type="inferred from homology"/>
<comment type="caution">
    <text evidence="10">The sequence shown here is derived from an EMBL/GenBank/DDBJ whole genome shotgun (WGS) entry which is preliminary data.</text>
</comment>
<dbReference type="RefSeq" id="WP_160773935.1">
    <property type="nucleotide sequence ID" value="NZ_WUMV01000001.1"/>
</dbReference>
<comment type="similarity">
    <text evidence="2">Belongs to the UPF0283 family.</text>
</comment>
<evidence type="ECO:0000256" key="4">
    <source>
        <dbReference type="ARBA" id="ARBA00022519"/>
    </source>
</evidence>
<dbReference type="InterPro" id="IPR006507">
    <property type="entry name" value="UPF0283"/>
</dbReference>
<feature type="transmembrane region" description="Helical" evidence="9">
    <location>
        <begin position="65"/>
        <end position="86"/>
    </location>
</feature>
<protein>
    <submittedName>
        <fullName evidence="10">TIGR01620 family protein</fullName>
    </submittedName>
</protein>
<accession>A0A7X3LRD9</accession>
<keyword evidence="5 9" id="KW-0812">Transmembrane</keyword>
<gene>
    <name evidence="10" type="ORF">GR183_02180</name>
</gene>
<keyword evidence="3" id="KW-1003">Cell membrane</keyword>
<evidence type="ECO:0000256" key="6">
    <source>
        <dbReference type="ARBA" id="ARBA00022989"/>
    </source>
</evidence>
<name>A0A7X3LRD9_9HYPH</name>
<evidence type="ECO:0000256" key="5">
    <source>
        <dbReference type="ARBA" id="ARBA00022692"/>
    </source>
</evidence>
<dbReference type="Proteomes" id="UP000433101">
    <property type="component" value="Unassembled WGS sequence"/>
</dbReference>
<dbReference type="EMBL" id="WUMV01000001">
    <property type="protein sequence ID" value="MXN63699.1"/>
    <property type="molecule type" value="Genomic_DNA"/>
</dbReference>
<evidence type="ECO:0000256" key="7">
    <source>
        <dbReference type="ARBA" id="ARBA00023136"/>
    </source>
</evidence>
<keyword evidence="11" id="KW-1185">Reference proteome</keyword>
<evidence type="ECO:0000313" key="11">
    <source>
        <dbReference type="Proteomes" id="UP000433101"/>
    </source>
</evidence>
<feature type="transmembrane region" description="Helical" evidence="9">
    <location>
        <begin position="98"/>
        <end position="116"/>
    </location>
</feature>
<dbReference type="Pfam" id="PF05128">
    <property type="entry name" value="DUF697"/>
    <property type="match status" value="1"/>
</dbReference>
<dbReference type="PANTHER" id="PTHR39342">
    <property type="entry name" value="UPF0283 MEMBRANE PROTEIN YCJF"/>
    <property type="match status" value="1"/>
</dbReference>
<keyword evidence="4" id="KW-0997">Cell inner membrane</keyword>
<evidence type="ECO:0000256" key="8">
    <source>
        <dbReference type="SAM" id="MobiDB-lite"/>
    </source>
</evidence>
<evidence type="ECO:0000256" key="2">
    <source>
        <dbReference type="ARBA" id="ARBA00008255"/>
    </source>
</evidence>
<evidence type="ECO:0000256" key="9">
    <source>
        <dbReference type="SAM" id="Phobius"/>
    </source>
</evidence>
<keyword evidence="6 9" id="KW-1133">Transmembrane helix</keyword>
<keyword evidence="7 9" id="KW-0472">Membrane</keyword>